<organism evidence="3">
    <name type="scientific">Aphanomyces invadans</name>
    <dbReference type="NCBI Taxonomy" id="157072"/>
    <lineage>
        <taxon>Eukaryota</taxon>
        <taxon>Sar</taxon>
        <taxon>Stramenopiles</taxon>
        <taxon>Oomycota</taxon>
        <taxon>Saprolegniomycetes</taxon>
        <taxon>Saprolegniales</taxon>
        <taxon>Verrucalvaceae</taxon>
        <taxon>Aphanomyces</taxon>
    </lineage>
</organism>
<gene>
    <name evidence="3" type="ORF">H310_00581</name>
</gene>
<evidence type="ECO:0000313" key="3">
    <source>
        <dbReference type="EMBL" id="ETW10225.1"/>
    </source>
</evidence>
<feature type="compositionally biased region" description="Acidic residues" evidence="1">
    <location>
        <begin position="346"/>
        <end position="359"/>
    </location>
</feature>
<keyword evidence="2" id="KW-1133">Transmembrane helix</keyword>
<dbReference type="GeneID" id="20077631"/>
<feature type="transmembrane region" description="Helical" evidence="2">
    <location>
        <begin position="292"/>
        <end position="312"/>
    </location>
</feature>
<dbReference type="EMBL" id="KI913952">
    <property type="protein sequence ID" value="ETW10225.1"/>
    <property type="molecule type" value="Genomic_DNA"/>
</dbReference>
<keyword evidence="2" id="KW-0812">Transmembrane</keyword>
<feature type="compositionally biased region" description="Low complexity" evidence="1">
    <location>
        <begin position="381"/>
        <end position="396"/>
    </location>
</feature>
<name>A0A024UW82_9STRA</name>
<dbReference type="AlphaFoldDB" id="A0A024UW82"/>
<reference evidence="3" key="1">
    <citation type="submission" date="2013-12" db="EMBL/GenBank/DDBJ databases">
        <title>The Genome Sequence of Aphanomyces invadans NJM9701.</title>
        <authorList>
            <consortium name="The Broad Institute Genomics Platform"/>
            <person name="Russ C."/>
            <person name="Tyler B."/>
            <person name="van West P."/>
            <person name="Dieguez-Uribeondo J."/>
            <person name="Young S.K."/>
            <person name="Zeng Q."/>
            <person name="Gargeya S."/>
            <person name="Fitzgerald M."/>
            <person name="Abouelleil A."/>
            <person name="Alvarado L."/>
            <person name="Chapman S.B."/>
            <person name="Gainer-Dewar J."/>
            <person name="Goldberg J."/>
            <person name="Griggs A."/>
            <person name="Gujja S."/>
            <person name="Hansen M."/>
            <person name="Howarth C."/>
            <person name="Imamovic A."/>
            <person name="Ireland A."/>
            <person name="Larimer J."/>
            <person name="McCowan C."/>
            <person name="Murphy C."/>
            <person name="Pearson M."/>
            <person name="Poon T.W."/>
            <person name="Priest M."/>
            <person name="Roberts A."/>
            <person name="Saif S."/>
            <person name="Shea T."/>
            <person name="Sykes S."/>
            <person name="Wortman J."/>
            <person name="Nusbaum C."/>
            <person name="Birren B."/>
        </authorList>
    </citation>
    <scope>NUCLEOTIDE SEQUENCE [LARGE SCALE GENOMIC DNA]</scope>
    <source>
        <strain evidence="3">NJM9701</strain>
    </source>
</reference>
<feature type="compositionally biased region" description="Low complexity" evidence="1">
    <location>
        <begin position="148"/>
        <end position="235"/>
    </location>
</feature>
<evidence type="ECO:0000256" key="1">
    <source>
        <dbReference type="SAM" id="MobiDB-lite"/>
    </source>
</evidence>
<dbReference type="VEuPathDB" id="FungiDB:H310_00581"/>
<feature type="region of interest" description="Disordered" evidence="1">
    <location>
        <begin position="78"/>
        <end position="110"/>
    </location>
</feature>
<keyword evidence="2" id="KW-0472">Membrane</keyword>
<feature type="compositionally biased region" description="Polar residues" evidence="1">
    <location>
        <begin position="236"/>
        <end position="248"/>
    </location>
</feature>
<proteinExistence type="predicted"/>
<feature type="region of interest" description="Disordered" evidence="1">
    <location>
        <begin position="148"/>
        <end position="291"/>
    </location>
</feature>
<sequence length="486" mass="49927">MAQLEVTGVSWRRRAFVAALAACAIAAEVNDTNLTPSLVVSASIPSIAADLEIVDETGGPHSVDRNDEVLTPASSDAALGEFDMPTPPSIDSPSVEQNATASPATIATGGGGALLPPVLVSNNSSTFPSESTPSNAPAMAVDILKTALPPATSPPATSSPTTSEQTTGTPTTAAPTTAAPPITASAPIASSATTSTAPASPTPASSPTTTTTSVPSTTTKQVTTAAPTTVSITTTELKSTTPSPSSAWTVAPNPSAVPVVDHTISPEEPSTKHGKPSAVNESARGSSHHGPATSYTTLALVGFSLLCVFIVLRRRHLRGSTTSGASTGRPSSSGNYAKLSNPHDPVDDDDDLDWQDDPELGSSTGRKRLSPDFNPFSRNQPVPSTPKSVPPLSTTPSSPPPCPPRCMSRLHEPINPFAVNHDVFSEFNMVPQVKASAQPPPLVLPSPAKHPVIPPPPASTSAIFAMEMDDHAEDDASGWDEDDWTH</sequence>
<dbReference type="OrthoDB" id="79893at2759"/>
<accession>A0A024UW82</accession>
<dbReference type="RefSeq" id="XP_008861636.1">
    <property type="nucleotide sequence ID" value="XM_008863414.1"/>
</dbReference>
<protein>
    <submittedName>
        <fullName evidence="3">Uncharacterized protein</fullName>
    </submittedName>
</protein>
<evidence type="ECO:0000256" key="2">
    <source>
        <dbReference type="SAM" id="Phobius"/>
    </source>
</evidence>
<feature type="region of interest" description="Disordered" evidence="1">
    <location>
        <begin position="441"/>
        <end position="460"/>
    </location>
</feature>
<feature type="compositionally biased region" description="Polar residues" evidence="1">
    <location>
        <begin position="319"/>
        <end position="335"/>
    </location>
</feature>
<feature type="region of interest" description="Disordered" evidence="1">
    <location>
        <begin position="319"/>
        <end position="406"/>
    </location>
</feature>